<reference evidence="1" key="1">
    <citation type="submission" date="2024-03" db="EMBL/GenBank/DDBJ databases">
        <title>The Complete Genome of 'Candidatus Phytoplasma fraxini' AshY1 from the Ash Yellows Group.</title>
        <authorList>
            <person name="Boehm J.W."/>
            <person name="Huettel B."/>
            <person name="Schneider B."/>
            <person name="Kube M."/>
        </authorList>
    </citation>
    <scope>NUCLEOTIDE SEQUENCE [LARGE SCALE GENOMIC DNA]</scope>
    <source>
        <strain evidence="1">AshY1</strain>
    </source>
</reference>
<protein>
    <recommendedName>
        <fullName evidence="3">Lipoprotein</fullName>
    </recommendedName>
</protein>
<name>A0ABZ2U894_ASHYP</name>
<dbReference type="Proteomes" id="UP001484199">
    <property type="component" value="Chromosome"/>
</dbReference>
<dbReference type="RefSeq" id="WP_341266700.1">
    <property type="nucleotide sequence ID" value="NZ_CP146843.1"/>
</dbReference>
<organism evidence="1 2">
    <name type="scientific">Ash yellows phytoplasma</name>
    <dbReference type="NCBI Taxonomy" id="35780"/>
    <lineage>
        <taxon>Bacteria</taxon>
        <taxon>Bacillati</taxon>
        <taxon>Mycoplasmatota</taxon>
        <taxon>Mollicutes</taxon>
        <taxon>Acholeplasmatales</taxon>
        <taxon>Acholeplasmataceae</taxon>
        <taxon>Candidatus Phytoplasma</taxon>
        <taxon>16SrVII (Ash yellows group)</taxon>
    </lineage>
</organism>
<evidence type="ECO:0000313" key="2">
    <source>
        <dbReference type="Proteomes" id="UP001484199"/>
    </source>
</evidence>
<dbReference type="EMBL" id="CP146843">
    <property type="protein sequence ID" value="WYY26291.1"/>
    <property type="molecule type" value="Genomic_DNA"/>
</dbReference>
<evidence type="ECO:0008006" key="3">
    <source>
        <dbReference type="Google" id="ProtNLM"/>
    </source>
</evidence>
<sequence length="302" mass="35447">MKTNLLEIIKISLSCLLFASGFLIACFFFQIANSVKIPLPQKPQKEKAFLLQEPNPSAFKPLSPDIDNFYYHSLLPLKEQTDQKTECYHVYLGENTGMKEVLGWLKYHFSTKTFEKDFSYALYNASDSTSEPVHFKYRIKETPPEHFLLAYFEGGIREGKNDTYTLEDLKKMGNGATHLYCFWNKNAPSNPLQDIFLFQPQNYHLEIIYDQGTNCGGPSYFFIDKIVVKEIAKDKIVAIYPINQKIEEQFTIFNYDFELQFPFYNYTPDGMLWSTNHIKSLKKIDLYEKRTKQKRTLYYDVE</sequence>
<accession>A0ABZ2U894</accession>
<keyword evidence="2" id="KW-1185">Reference proteome</keyword>
<evidence type="ECO:0000313" key="1">
    <source>
        <dbReference type="EMBL" id="WYY26291.1"/>
    </source>
</evidence>
<gene>
    <name evidence="1" type="ORF">AshY1_01490</name>
</gene>
<proteinExistence type="predicted"/>
<dbReference type="PROSITE" id="PS51257">
    <property type="entry name" value="PROKAR_LIPOPROTEIN"/>
    <property type="match status" value="1"/>
</dbReference>